<comment type="caution">
    <text evidence="1">The sequence shown here is derived from an EMBL/GenBank/DDBJ whole genome shotgun (WGS) entry which is preliminary data.</text>
</comment>
<accession>A0ABU4JDH1</accession>
<protein>
    <recommendedName>
        <fullName evidence="3">LysM domain-containing protein</fullName>
    </recommendedName>
</protein>
<sequence>MDENILIYEVKPGETLDLIGAKIGMTGDQLKDFHNSHCEKMEKLWFNNLVGVKQIIIPKAYQSPEQLSLARKIELPSSSVTRDFYSNSYAVKETFVNTSQDDLELDYKVEVNFRSKKETNIADEIIDVSCTDFKKNGTKPDDKMSLISLACIEAIYPMSFIVPFQGKISGIFEFEKLKDKFRNERPDLEEFFIGEVYRSYLDKFQESLENRDHILKQFSSSLLYQVLFPKMEWFHKFDSWTEGFYFLQNSFLLKCSMRAEYNHEGTEVVETLLTGNIKDAFSLQEILRGISFDQESEELADGEIEIRYLTDKKTKKMLEAEASVTFRNEDELYRKQTLKITHDEKIS</sequence>
<keyword evidence="2" id="KW-1185">Reference proteome</keyword>
<evidence type="ECO:0000313" key="2">
    <source>
        <dbReference type="Proteomes" id="UP001204439"/>
    </source>
</evidence>
<dbReference type="RefSeq" id="WP_063968535.1">
    <property type="nucleotide sequence ID" value="NZ_JAMXLT020000002.1"/>
</dbReference>
<evidence type="ECO:0008006" key="3">
    <source>
        <dbReference type="Google" id="ProtNLM"/>
    </source>
</evidence>
<organism evidence="1 2">
    <name type="scientific">Epilithonimonas ginsengisoli</name>
    <dbReference type="NCBI Taxonomy" id="1245592"/>
    <lineage>
        <taxon>Bacteria</taxon>
        <taxon>Pseudomonadati</taxon>
        <taxon>Bacteroidota</taxon>
        <taxon>Flavobacteriia</taxon>
        <taxon>Flavobacteriales</taxon>
        <taxon>Weeksellaceae</taxon>
        <taxon>Chryseobacterium group</taxon>
        <taxon>Epilithonimonas</taxon>
    </lineage>
</organism>
<name>A0ABU4JDH1_9FLAO</name>
<dbReference type="EMBL" id="JAMXLT020000002">
    <property type="protein sequence ID" value="MDW8547721.1"/>
    <property type="molecule type" value="Genomic_DNA"/>
</dbReference>
<reference evidence="1 2" key="1">
    <citation type="submission" date="2023-11" db="EMBL/GenBank/DDBJ databases">
        <title>First isolation, identification, and characterization of non-pathogenic Epilithonimonas ginsengisoli isolated from diseased farmed rainbow trout (Oncorhynchus mykiss) in Chile.</title>
        <authorList>
            <person name="Miranda C.D."/>
            <person name="Irgang R."/>
            <person name="Concha C."/>
            <person name="Rojas R."/>
            <person name="Avendano R."/>
        </authorList>
    </citation>
    <scope>NUCLEOTIDE SEQUENCE [LARGE SCALE GENOMIC DNA]</scope>
    <source>
        <strain evidence="1 2">FP99</strain>
    </source>
</reference>
<proteinExistence type="predicted"/>
<gene>
    <name evidence="1" type="ORF">NG800_002285</name>
</gene>
<evidence type="ECO:0000313" key="1">
    <source>
        <dbReference type="EMBL" id="MDW8547721.1"/>
    </source>
</evidence>
<dbReference type="Proteomes" id="UP001204439">
    <property type="component" value="Unassembled WGS sequence"/>
</dbReference>